<feature type="region of interest" description="Disordered" evidence="1">
    <location>
        <begin position="114"/>
        <end position="163"/>
    </location>
</feature>
<gene>
    <name evidence="2" type="ORF">FY004_18090</name>
</gene>
<organism evidence="2 3">
    <name type="scientific">Streptomyces parvus</name>
    <dbReference type="NCBI Taxonomy" id="66428"/>
    <lineage>
        <taxon>Bacteria</taxon>
        <taxon>Bacillati</taxon>
        <taxon>Actinomycetota</taxon>
        <taxon>Actinomycetes</taxon>
        <taxon>Kitasatosporales</taxon>
        <taxon>Streptomycetaceae</taxon>
        <taxon>Streptomyces</taxon>
    </lineage>
</organism>
<accession>A0A5D4JEG8</accession>
<dbReference type="Proteomes" id="UP000323242">
    <property type="component" value="Unassembled WGS sequence"/>
</dbReference>
<feature type="compositionally biased region" description="Pro residues" evidence="1">
    <location>
        <begin position="151"/>
        <end position="163"/>
    </location>
</feature>
<keyword evidence="3" id="KW-1185">Reference proteome</keyword>
<dbReference type="AlphaFoldDB" id="A0A5D4JEG8"/>
<name>A0A5D4JEG8_9ACTN</name>
<feature type="compositionally biased region" description="Low complexity" evidence="1">
    <location>
        <begin position="114"/>
        <end position="125"/>
    </location>
</feature>
<proteinExistence type="predicted"/>
<dbReference type="EMBL" id="VSZQ01000091">
    <property type="protein sequence ID" value="TYR63204.1"/>
    <property type="molecule type" value="Genomic_DNA"/>
</dbReference>
<reference evidence="2 3" key="1">
    <citation type="submission" date="2019-08" db="EMBL/GenBank/DDBJ databases">
        <title>Draft genome for granaticin producer strain Streptomyces parvus C05.</title>
        <authorList>
            <person name="Gonzalez-Pimentel J.L."/>
        </authorList>
    </citation>
    <scope>NUCLEOTIDE SEQUENCE [LARGE SCALE GENOMIC DNA]</scope>
    <source>
        <strain evidence="2 3">C05</strain>
    </source>
</reference>
<feature type="compositionally biased region" description="Low complexity" evidence="1">
    <location>
        <begin position="140"/>
        <end position="150"/>
    </location>
</feature>
<evidence type="ECO:0000313" key="2">
    <source>
        <dbReference type="EMBL" id="TYR63204.1"/>
    </source>
</evidence>
<comment type="caution">
    <text evidence="2">The sequence shown here is derived from an EMBL/GenBank/DDBJ whole genome shotgun (WGS) entry which is preliminary data.</text>
</comment>
<evidence type="ECO:0000313" key="3">
    <source>
        <dbReference type="Proteomes" id="UP000323242"/>
    </source>
</evidence>
<dbReference type="RefSeq" id="WP_148903149.1">
    <property type="nucleotide sequence ID" value="NZ_VSZQ01000091.1"/>
</dbReference>
<sequence>MPDATALDQATTMIEEAWGRPIEALESIAVRRPTDDPLLRSVMHIRSALLVTAGSSVAVHQERLHALTRPGHAPAFYDLQRITSSAADLRVAQAESRTALQAISHVVQAREAAASAGRAPATRLAQPAVARSGRDQHVLGQVPDQAAPPAVVRPPAPGPGPGR</sequence>
<evidence type="ECO:0000256" key="1">
    <source>
        <dbReference type="SAM" id="MobiDB-lite"/>
    </source>
</evidence>
<protein>
    <submittedName>
        <fullName evidence="2">Uncharacterized protein</fullName>
    </submittedName>
</protein>